<organism evidence="1 2">
    <name type="scientific">Archaeoglobus profundus (strain DSM 5631 / JCM 9629 / NBRC 100127 / Av18)</name>
    <dbReference type="NCBI Taxonomy" id="572546"/>
    <lineage>
        <taxon>Archaea</taxon>
        <taxon>Methanobacteriati</taxon>
        <taxon>Methanobacteriota</taxon>
        <taxon>Archaeoglobi</taxon>
        <taxon>Archaeoglobales</taxon>
        <taxon>Archaeoglobaceae</taxon>
        <taxon>Archaeoglobus</taxon>
    </lineage>
</organism>
<dbReference type="GeneID" id="58788613"/>
<dbReference type="AlphaFoldDB" id="D2RDV3"/>
<evidence type="ECO:0000313" key="1">
    <source>
        <dbReference type="EMBL" id="ADB58297.1"/>
    </source>
</evidence>
<proteinExistence type="predicted"/>
<name>D2RDV3_ARCPA</name>
<dbReference type="KEGG" id="apo:Arcpr_1245"/>
<gene>
    <name evidence="1" type="ordered locus">Arcpr_1245</name>
</gene>
<dbReference type="Proteomes" id="UP000001901">
    <property type="component" value="Chromosome"/>
</dbReference>
<keyword evidence="2" id="KW-1185">Reference proteome</keyword>
<dbReference type="HOGENOM" id="CLU_215163_0_0_2"/>
<dbReference type="eggNOG" id="arCOG04467">
    <property type="taxonomic scope" value="Archaea"/>
</dbReference>
<evidence type="ECO:0000313" key="2">
    <source>
        <dbReference type="Proteomes" id="UP000001901"/>
    </source>
</evidence>
<sequence>MNVTLHIDGKRIPMNKFVQSIVRDVNLAIISNLKGVEEWNAIEIRIERSSKKLEE</sequence>
<dbReference type="RefSeq" id="WP_012940633.1">
    <property type="nucleotide sequence ID" value="NC_013741.1"/>
</dbReference>
<reference evidence="1 2" key="1">
    <citation type="journal article" date="2010" name="Stand. Genomic Sci.">
        <title>Complete genome sequence of Archaeoglobus profundus type strain (AV18).</title>
        <authorList>
            <person name="von Jan M."/>
            <person name="Lapidus A."/>
            <person name="Del Rio T.G."/>
            <person name="Copeland A."/>
            <person name="Tice H."/>
            <person name="Cheng J.F."/>
            <person name="Lucas S."/>
            <person name="Chen F."/>
            <person name="Nolan M."/>
            <person name="Goodwin L."/>
            <person name="Han C."/>
            <person name="Pitluck S."/>
            <person name="Liolios K."/>
            <person name="Ivanova N."/>
            <person name="Mavromatis K."/>
            <person name="Ovchinnikova G."/>
            <person name="Chertkov O."/>
            <person name="Pati A."/>
            <person name="Chen A."/>
            <person name="Palaniappan K."/>
            <person name="Land M."/>
            <person name="Hauser L."/>
            <person name="Chang Y.J."/>
            <person name="Jeffries C.D."/>
            <person name="Saunders E."/>
            <person name="Brettin T."/>
            <person name="Detter J.C."/>
            <person name="Chain P."/>
            <person name="Eichinger K."/>
            <person name="Huber H."/>
            <person name="Spring S."/>
            <person name="Rohde M."/>
            <person name="Goker M."/>
            <person name="Wirth R."/>
            <person name="Woyke T."/>
            <person name="Bristow J."/>
            <person name="Eisen J.A."/>
            <person name="Markowitz V."/>
            <person name="Hugenholtz P."/>
            <person name="Kyrpides N.C."/>
            <person name="Klenk H.P."/>
        </authorList>
    </citation>
    <scope>NUCLEOTIDE SEQUENCE [LARGE SCALE GENOMIC DNA]</scope>
    <source>
        <strain evidence="2">DSM 5631 / JCM 9629 / NBRC 100127 / Av18</strain>
    </source>
</reference>
<dbReference type="EMBL" id="CP001857">
    <property type="protein sequence ID" value="ADB58297.1"/>
    <property type="molecule type" value="Genomic_DNA"/>
</dbReference>
<protein>
    <submittedName>
        <fullName evidence="1">Uncharacterized protein</fullName>
    </submittedName>
</protein>
<accession>D2RDV3</accession>
<dbReference type="OrthoDB" id="9014at2157"/>
<dbReference type="PaxDb" id="572546-Arcpr_1245"/>